<dbReference type="GO" id="GO:0009228">
    <property type="term" value="P:thiamine biosynthetic process"/>
    <property type="evidence" value="ECO:0007669"/>
    <property type="project" value="TreeGrafter"/>
</dbReference>
<evidence type="ECO:0000313" key="2">
    <source>
        <dbReference type="EMBL" id="RLE53215.1"/>
    </source>
</evidence>
<dbReference type="InterPro" id="IPR013749">
    <property type="entry name" value="PM/HMP-P_kinase-1"/>
</dbReference>
<evidence type="ECO:0000313" key="3">
    <source>
        <dbReference type="Proteomes" id="UP000269499"/>
    </source>
</evidence>
<gene>
    <name evidence="2" type="ORF">DRJ26_03670</name>
</gene>
<proteinExistence type="predicted"/>
<feature type="domain" description="Pyridoxamine kinase/Phosphomethylpyrimidine kinase" evidence="1">
    <location>
        <begin position="14"/>
        <end position="46"/>
    </location>
</feature>
<accession>A0A497F158</accession>
<dbReference type="Pfam" id="PF08543">
    <property type="entry name" value="Phos_pyr_kin"/>
    <property type="match status" value="1"/>
</dbReference>
<dbReference type="Proteomes" id="UP000269499">
    <property type="component" value="Unassembled WGS sequence"/>
</dbReference>
<dbReference type="GO" id="GO:0008902">
    <property type="term" value="F:hydroxymethylpyrimidine kinase activity"/>
    <property type="evidence" value="ECO:0007669"/>
    <property type="project" value="TreeGrafter"/>
</dbReference>
<reference evidence="2 3" key="1">
    <citation type="submission" date="2018-06" db="EMBL/GenBank/DDBJ databases">
        <title>Extensive metabolic versatility and redundancy in microbially diverse, dynamic hydrothermal sediments.</title>
        <authorList>
            <person name="Dombrowski N."/>
            <person name="Teske A."/>
            <person name="Baker B.J."/>
        </authorList>
    </citation>
    <scope>NUCLEOTIDE SEQUENCE [LARGE SCALE GENOMIC DNA]</scope>
    <source>
        <strain evidence="2">B20_G2</strain>
    </source>
</reference>
<dbReference type="PANTHER" id="PTHR20858">
    <property type="entry name" value="PHOSPHOMETHYLPYRIMIDINE KINASE"/>
    <property type="match status" value="1"/>
</dbReference>
<keyword evidence="2" id="KW-0418">Kinase</keyword>
<feature type="non-terminal residue" evidence="2">
    <location>
        <position position="46"/>
    </location>
</feature>
<dbReference type="Gene3D" id="3.40.1190.20">
    <property type="match status" value="1"/>
</dbReference>
<comment type="caution">
    <text evidence="2">The sequence shown here is derived from an EMBL/GenBank/DDBJ whole genome shotgun (WGS) entry which is preliminary data.</text>
</comment>
<dbReference type="GO" id="GO:0008972">
    <property type="term" value="F:phosphomethylpyrimidine kinase activity"/>
    <property type="evidence" value="ECO:0007669"/>
    <property type="project" value="TreeGrafter"/>
</dbReference>
<protein>
    <submittedName>
        <fullName evidence="2">Bifunctional hydroxymethylpyrimidine kinase/phosphomethylpyrimidine kinase</fullName>
    </submittedName>
</protein>
<dbReference type="PANTHER" id="PTHR20858:SF17">
    <property type="entry name" value="HYDROXYMETHYLPYRIMIDINE_PHOSPHOMETHYLPYRIMIDINE KINASE THI20-RELATED"/>
    <property type="match status" value="1"/>
</dbReference>
<dbReference type="AlphaFoldDB" id="A0A497F158"/>
<dbReference type="InterPro" id="IPR029056">
    <property type="entry name" value="Ribokinase-like"/>
</dbReference>
<dbReference type="EMBL" id="QMRA01000077">
    <property type="protein sequence ID" value="RLE53215.1"/>
    <property type="molecule type" value="Genomic_DNA"/>
</dbReference>
<dbReference type="GO" id="GO:0005829">
    <property type="term" value="C:cytosol"/>
    <property type="evidence" value="ECO:0007669"/>
    <property type="project" value="TreeGrafter"/>
</dbReference>
<sequence>MKKIYKALTIAGSDSGGGAGIQADLKTFAAFGVHGMTVVTAVTAQN</sequence>
<dbReference type="SUPFAM" id="SSF53613">
    <property type="entry name" value="Ribokinase-like"/>
    <property type="match status" value="1"/>
</dbReference>
<evidence type="ECO:0000259" key="1">
    <source>
        <dbReference type="Pfam" id="PF08543"/>
    </source>
</evidence>
<name>A0A497F158_9CREN</name>
<organism evidence="2 3">
    <name type="scientific">Thermoproteota archaeon</name>
    <dbReference type="NCBI Taxonomy" id="2056631"/>
    <lineage>
        <taxon>Archaea</taxon>
        <taxon>Thermoproteota</taxon>
    </lineage>
</organism>
<keyword evidence="2" id="KW-0808">Transferase</keyword>